<keyword evidence="2" id="KW-1185">Reference proteome</keyword>
<dbReference type="KEGG" id="rsin:B6N60_01424"/>
<reference evidence="1" key="1">
    <citation type="submission" date="2017-04" db="EMBL/GenBank/DDBJ databases">
        <title>Genome deletions in a multicellular cyanobacterial endosymbiont for morphological adaptation in marine diatoms.</title>
        <authorList>
            <person name="Wang Y."/>
            <person name="Gao H."/>
            <person name="Li R."/>
            <person name="Xu X."/>
        </authorList>
    </citation>
    <scope>NUCLEOTIDE SEQUENCE</scope>
    <source>
        <strain evidence="1">FACHB 800</strain>
    </source>
</reference>
<organism evidence="1 2">
    <name type="scientific">Richelia sinica FACHB-800</name>
    <dbReference type="NCBI Taxonomy" id="1357546"/>
    <lineage>
        <taxon>Bacteria</taxon>
        <taxon>Bacillati</taxon>
        <taxon>Cyanobacteriota</taxon>
        <taxon>Cyanophyceae</taxon>
        <taxon>Nostocales</taxon>
        <taxon>Nostocaceae</taxon>
        <taxon>Richelia</taxon>
    </lineage>
</organism>
<gene>
    <name evidence="1" type="ORF">B6N60_01424</name>
</gene>
<name>A0A975Y424_9NOST</name>
<dbReference type="EMBL" id="CP021056">
    <property type="protein sequence ID" value="QXE22738.1"/>
    <property type="molecule type" value="Genomic_DNA"/>
</dbReference>
<evidence type="ECO:0000313" key="1">
    <source>
        <dbReference type="EMBL" id="QXE22738.1"/>
    </source>
</evidence>
<sequence>MLIDLIRFLNQPMYKKLSLIFFDVNSLNQKYDLLIFVKFCIKIKKKDENSSFLLGVYAKNLA</sequence>
<dbReference type="AlphaFoldDB" id="A0A975Y424"/>
<dbReference type="Proteomes" id="UP000683511">
    <property type="component" value="Chromosome"/>
</dbReference>
<accession>A0A975Y424</accession>
<evidence type="ECO:0000313" key="2">
    <source>
        <dbReference type="Proteomes" id="UP000683511"/>
    </source>
</evidence>
<protein>
    <submittedName>
        <fullName evidence="1">Uncharacterized protein</fullName>
    </submittedName>
</protein>
<proteinExistence type="predicted"/>